<keyword evidence="3" id="KW-1185">Reference proteome</keyword>
<dbReference type="HOGENOM" id="CLU_3091417_0_0_1"/>
<reference evidence="3" key="1">
    <citation type="journal article" date="2010" name="Science">
        <title>Signatures of adaptation to obligate biotrophy in the Hyaloperonospora arabidopsidis genome.</title>
        <authorList>
            <person name="Baxter L."/>
            <person name="Tripathy S."/>
            <person name="Ishaque N."/>
            <person name="Boot N."/>
            <person name="Cabral A."/>
            <person name="Kemen E."/>
            <person name="Thines M."/>
            <person name="Ah-Fong A."/>
            <person name="Anderson R."/>
            <person name="Badejoko W."/>
            <person name="Bittner-Eddy P."/>
            <person name="Boore J.L."/>
            <person name="Chibucos M.C."/>
            <person name="Coates M."/>
            <person name="Dehal P."/>
            <person name="Delehaunty K."/>
            <person name="Dong S."/>
            <person name="Downton P."/>
            <person name="Dumas B."/>
            <person name="Fabro G."/>
            <person name="Fronick C."/>
            <person name="Fuerstenberg S.I."/>
            <person name="Fulton L."/>
            <person name="Gaulin E."/>
            <person name="Govers F."/>
            <person name="Hughes L."/>
            <person name="Humphray S."/>
            <person name="Jiang R.H."/>
            <person name="Judelson H."/>
            <person name="Kamoun S."/>
            <person name="Kyung K."/>
            <person name="Meijer H."/>
            <person name="Minx P."/>
            <person name="Morris P."/>
            <person name="Nelson J."/>
            <person name="Phuntumart V."/>
            <person name="Qutob D."/>
            <person name="Rehmany A."/>
            <person name="Rougon-Cardoso A."/>
            <person name="Ryden P."/>
            <person name="Torto-Alalibo T."/>
            <person name="Studholme D."/>
            <person name="Wang Y."/>
            <person name="Win J."/>
            <person name="Wood J."/>
            <person name="Clifton S.W."/>
            <person name="Rogers J."/>
            <person name="Van den Ackerveken G."/>
            <person name="Jones J.D."/>
            <person name="McDowell J.M."/>
            <person name="Beynon J."/>
            <person name="Tyler B.M."/>
        </authorList>
    </citation>
    <scope>NUCLEOTIDE SEQUENCE [LARGE SCALE GENOMIC DNA]</scope>
    <source>
        <strain evidence="3">Emoy2</strain>
    </source>
</reference>
<evidence type="ECO:0000256" key="1">
    <source>
        <dbReference type="SAM" id="MobiDB-lite"/>
    </source>
</evidence>
<evidence type="ECO:0000313" key="2">
    <source>
        <dbReference type="EnsemblProtists" id="HpaP800944"/>
    </source>
</evidence>
<feature type="compositionally biased region" description="Basic and acidic residues" evidence="1">
    <location>
        <begin position="24"/>
        <end position="36"/>
    </location>
</feature>
<evidence type="ECO:0000313" key="3">
    <source>
        <dbReference type="Proteomes" id="UP000011713"/>
    </source>
</evidence>
<sequence>MASSGQNSGSDLAQNSSVQSSTGRKYEPGFGRERVLRALVSPGQVRSTMSLP</sequence>
<dbReference type="EnsemblProtists" id="HpaT800944">
    <property type="protein sequence ID" value="HpaP800944"/>
    <property type="gene ID" value="HpaG800944"/>
</dbReference>
<dbReference type="AlphaFoldDB" id="M4B3U5"/>
<accession>M4B3U5</accession>
<dbReference type="EMBL" id="JH598179">
    <property type="status" value="NOT_ANNOTATED_CDS"/>
    <property type="molecule type" value="Genomic_DNA"/>
</dbReference>
<dbReference type="VEuPathDB" id="FungiDB:HpaG800944"/>
<feature type="region of interest" description="Disordered" evidence="1">
    <location>
        <begin position="1"/>
        <end position="52"/>
    </location>
</feature>
<dbReference type="Proteomes" id="UP000011713">
    <property type="component" value="Unassembled WGS sequence"/>
</dbReference>
<organism evidence="2 3">
    <name type="scientific">Hyaloperonospora arabidopsidis (strain Emoy2)</name>
    <name type="common">Downy mildew agent</name>
    <name type="synonym">Peronospora arabidopsidis</name>
    <dbReference type="NCBI Taxonomy" id="559515"/>
    <lineage>
        <taxon>Eukaryota</taxon>
        <taxon>Sar</taxon>
        <taxon>Stramenopiles</taxon>
        <taxon>Oomycota</taxon>
        <taxon>Peronosporomycetes</taxon>
        <taxon>Peronosporales</taxon>
        <taxon>Peronosporaceae</taxon>
        <taxon>Hyaloperonospora</taxon>
    </lineage>
</organism>
<protein>
    <submittedName>
        <fullName evidence="2">Uncharacterized protein</fullName>
    </submittedName>
</protein>
<reference evidence="2" key="2">
    <citation type="submission" date="2015-06" db="UniProtKB">
        <authorList>
            <consortium name="EnsemblProtists"/>
        </authorList>
    </citation>
    <scope>IDENTIFICATION</scope>
    <source>
        <strain evidence="2">Emoy2</strain>
    </source>
</reference>
<name>M4B3U5_HYAAE</name>
<feature type="compositionally biased region" description="Polar residues" evidence="1">
    <location>
        <begin position="1"/>
        <end position="23"/>
    </location>
</feature>
<dbReference type="InParanoid" id="M4B3U5"/>
<proteinExistence type="predicted"/>